<feature type="transmembrane region" description="Helical" evidence="1">
    <location>
        <begin position="12"/>
        <end position="30"/>
    </location>
</feature>
<comment type="caution">
    <text evidence="3">The sequence shown here is derived from an EMBL/GenBank/DDBJ whole genome shotgun (WGS) entry which is preliminary data.</text>
</comment>
<feature type="transmembrane region" description="Helical" evidence="1">
    <location>
        <begin position="36"/>
        <end position="56"/>
    </location>
</feature>
<protein>
    <recommendedName>
        <fullName evidence="2">LiaF transmembrane domain-containing protein</fullName>
    </recommendedName>
</protein>
<sequence>MKNHSTHSIDKLFWGVFFVAGAAMLILSKLGTLPDLSFISIIFTIIFAWTFIKGIFTINFFEILFSAAFLACIYDDMLGITALTPWTVLGAALLGSIGLSILFPRKHTWHIFHHAKSDDSIRYAEDVIDIPDEDVIHMENSFGASIKYINSQNFRSAHLENSFGEMKVYYDNAFTTEKQVYTKIDVAFGNMVLYVPKTWQVINNIDCSFGAVNIKNQKSYTPLPDAPVLVITGSVAFGGAEIIYV</sequence>
<keyword evidence="1" id="KW-0472">Membrane</keyword>
<evidence type="ECO:0000313" key="4">
    <source>
        <dbReference type="Proteomes" id="UP000606193"/>
    </source>
</evidence>
<dbReference type="InterPro" id="IPR054331">
    <property type="entry name" value="LiaF_TM"/>
</dbReference>
<name>A0ABR7MZM0_9FIRM</name>
<dbReference type="Proteomes" id="UP000606193">
    <property type="component" value="Unassembled WGS sequence"/>
</dbReference>
<dbReference type="EMBL" id="JACRSX010000003">
    <property type="protein sequence ID" value="MBC8561824.1"/>
    <property type="molecule type" value="Genomic_DNA"/>
</dbReference>
<organism evidence="3 4">
    <name type="scientific">Jutongia huaianensis</name>
    <dbReference type="NCBI Taxonomy" id="2763668"/>
    <lineage>
        <taxon>Bacteria</taxon>
        <taxon>Bacillati</taxon>
        <taxon>Bacillota</taxon>
        <taxon>Clostridia</taxon>
        <taxon>Lachnospirales</taxon>
        <taxon>Lachnospiraceae</taxon>
        <taxon>Jutongia</taxon>
    </lineage>
</organism>
<feature type="transmembrane region" description="Helical" evidence="1">
    <location>
        <begin position="86"/>
        <end position="103"/>
    </location>
</feature>
<keyword evidence="1" id="KW-0812">Transmembrane</keyword>
<accession>A0ABR7MZM0</accession>
<evidence type="ECO:0000313" key="3">
    <source>
        <dbReference type="EMBL" id="MBC8561824.1"/>
    </source>
</evidence>
<proteinExistence type="predicted"/>
<keyword evidence="4" id="KW-1185">Reference proteome</keyword>
<keyword evidence="1" id="KW-1133">Transmembrane helix</keyword>
<dbReference type="Pfam" id="PF22570">
    <property type="entry name" value="LiaF-TM"/>
    <property type="match status" value="1"/>
</dbReference>
<gene>
    <name evidence="3" type="ORF">H8704_04135</name>
</gene>
<reference evidence="3 4" key="1">
    <citation type="submission" date="2020-08" db="EMBL/GenBank/DDBJ databases">
        <title>Genome public.</title>
        <authorList>
            <person name="Liu C."/>
            <person name="Sun Q."/>
        </authorList>
    </citation>
    <scope>NUCLEOTIDE SEQUENCE [LARGE SCALE GENOMIC DNA]</scope>
    <source>
        <strain evidence="3 4">NSJ-37</strain>
    </source>
</reference>
<feature type="domain" description="LiaF transmembrane" evidence="2">
    <location>
        <begin position="13"/>
        <end position="108"/>
    </location>
</feature>
<evidence type="ECO:0000256" key="1">
    <source>
        <dbReference type="SAM" id="Phobius"/>
    </source>
</evidence>
<evidence type="ECO:0000259" key="2">
    <source>
        <dbReference type="Pfam" id="PF22570"/>
    </source>
</evidence>
<dbReference type="RefSeq" id="WP_022465001.1">
    <property type="nucleotide sequence ID" value="NZ_JACRSX010000003.1"/>
</dbReference>